<dbReference type="Pfam" id="PF01464">
    <property type="entry name" value="SLT"/>
    <property type="match status" value="1"/>
</dbReference>
<keyword evidence="2" id="KW-0378">Hydrolase</keyword>
<dbReference type="GO" id="GO:0016798">
    <property type="term" value="F:hydrolase activity, acting on glycosyl bonds"/>
    <property type="evidence" value="ECO:0007669"/>
    <property type="project" value="UniProtKB-KW"/>
</dbReference>
<dbReference type="EMBL" id="CP012508">
    <property type="protein sequence ID" value="ALB22680.1"/>
    <property type="molecule type" value="Genomic_DNA"/>
</dbReference>
<dbReference type="SUPFAM" id="SSF54106">
    <property type="entry name" value="LysM domain"/>
    <property type="match status" value="5"/>
</dbReference>
<dbReference type="GO" id="GO:0008932">
    <property type="term" value="F:lytic endotransglycosylase activity"/>
    <property type="evidence" value="ECO:0007669"/>
    <property type="project" value="TreeGrafter"/>
</dbReference>
<gene>
    <name evidence="2" type="primary">safA</name>
    <name evidence="2" type="ORF">KU39_1498</name>
</gene>
<dbReference type="GO" id="GO:0000270">
    <property type="term" value="P:peptidoglycan metabolic process"/>
    <property type="evidence" value="ECO:0007669"/>
    <property type="project" value="InterPro"/>
</dbReference>
<sequence length="647" mass="73141">MKNTFYPSATIAMLALTLTACTTTSTIQKNNVLQHNQAHLASKSTAAYTVTPISNSIASLTPITPIENLAAGPITEDPDVELWQRIRQHFSLNHYNNIPRVQYYIHWYLKHAKDFNTSIERATPFLYYIVEQVEERHMPMEIALLPLVESGFRPSVSSSAGASGLWQLMPITASRFGVKQNWWYDGRFDIGKSTRSALNYLLYLHNFFDGNWLLALAAYNSGEGTVQQAITKNMRAHKPTAYWNLALPRETRDYVPKLLAAAAIIANPETYHINIPQIENKPQIMPIDMGGQVNLAQVAKYAGISVDEVNRLNPGYTRLITSPKGPHILWLPIAAAKRLESHMNQHPKKQLLSWHRYRVQPGDTISAIANKLDIPTRMLSEVNQLNGHLIYPGQFLLYPAPKATHHVKNNNNSPKPHVATVSSATTTPPKLYTVRSGDSLWVISKRYRIHLADLKKWNPTIQEQNLNIGQTLHLQPTVSTKIKHQLVTHKSSDAPYFVQAGDSISTIAQKFNISTDQLKTWNNLKSSHIYPKQKLLVKAPKATMLTYKVKSGDTLYRISQLFDVNISDIMYWNHLSNNNIHPGQQLKIAQNQENHISKVAYKVRNGDTLYSISRHYDTTVANLQHWNKLSNNSIKIGQALTIYTDTA</sequence>
<dbReference type="Proteomes" id="UP000029558">
    <property type="component" value="Chromosome"/>
</dbReference>
<dbReference type="GO" id="GO:0016020">
    <property type="term" value="C:membrane"/>
    <property type="evidence" value="ECO:0007669"/>
    <property type="project" value="InterPro"/>
</dbReference>
<dbReference type="PROSITE" id="PS51257">
    <property type="entry name" value="PROKAR_LIPOPROTEIN"/>
    <property type="match status" value="1"/>
</dbReference>
<reference evidence="2 3" key="1">
    <citation type="journal article" date="2014" name="Genome Announc.">
        <title>Comparative Genome Analysis of Two Isolates of the Fish Pathogen Piscirickettsia salmonis from Different Hosts Reveals Major Differences in Virulence-Associated Secretion Systems.</title>
        <authorList>
            <person name="Bohle H."/>
            <person name="Henriquez P."/>
            <person name="Grothusen H."/>
            <person name="Navas E."/>
            <person name="Sandoval A."/>
            <person name="Bustamante F."/>
            <person name="Bustos P."/>
            <person name="Mancilla M."/>
        </authorList>
    </citation>
    <scope>NUCLEOTIDE SEQUENCE [LARGE SCALE GENOMIC DNA]</scope>
    <source>
        <strain evidence="3">B1-32597</strain>
    </source>
</reference>
<name>A0A1L6TBJ4_PISSA</name>
<dbReference type="PANTHER" id="PTHR33734">
    <property type="entry name" value="LYSM DOMAIN-CONTAINING GPI-ANCHORED PROTEIN 2"/>
    <property type="match status" value="1"/>
</dbReference>
<dbReference type="PROSITE" id="PS51782">
    <property type="entry name" value="LYSM"/>
    <property type="match status" value="5"/>
</dbReference>
<dbReference type="InterPro" id="IPR000189">
    <property type="entry name" value="Transglyc_AS"/>
</dbReference>
<accession>A0A1L6TBJ4</accession>
<dbReference type="InterPro" id="IPR008258">
    <property type="entry name" value="Transglycosylase_SLT_dom_1"/>
</dbReference>
<comment type="similarity">
    <text evidence="1">Belongs to the transglycosylase Slt family.</text>
</comment>
<dbReference type="SMART" id="SM00257">
    <property type="entry name" value="LysM"/>
    <property type="match status" value="5"/>
</dbReference>
<evidence type="ECO:0000313" key="2">
    <source>
        <dbReference type="EMBL" id="ALB22680.1"/>
    </source>
</evidence>
<evidence type="ECO:0000256" key="1">
    <source>
        <dbReference type="ARBA" id="ARBA00007734"/>
    </source>
</evidence>
<dbReference type="EC" id="3.2.1.-" evidence="2"/>
<dbReference type="PROSITE" id="PS00922">
    <property type="entry name" value="TRANSGLYCOSYLASE"/>
    <property type="match status" value="1"/>
</dbReference>
<organism evidence="2 3">
    <name type="scientific">Piscirickettsia salmonis</name>
    <dbReference type="NCBI Taxonomy" id="1238"/>
    <lineage>
        <taxon>Bacteria</taxon>
        <taxon>Pseudomonadati</taxon>
        <taxon>Pseudomonadota</taxon>
        <taxon>Gammaproteobacteria</taxon>
        <taxon>Thiotrichales</taxon>
        <taxon>Piscirickettsiaceae</taxon>
        <taxon>Piscirickettsia</taxon>
    </lineage>
</organism>
<dbReference type="InterPro" id="IPR036779">
    <property type="entry name" value="LysM_dom_sf"/>
</dbReference>
<dbReference type="Pfam" id="PF01476">
    <property type="entry name" value="LysM"/>
    <property type="match status" value="5"/>
</dbReference>
<dbReference type="InterPro" id="IPR023346">
    <property type="entry name" value="Lysozyme-like_dom_sf"/>
</dbReference>
<dbReference type="CDD" id="cd00118">
    <property type="entry name" value="LysM"/>
    <property type="match status" value="5"/>
</dbReference>
<evidence type="ECO:0000313" key="3">
    <source>
        <dbReference type="Proteomes" id="UP000029558"/>
    </source>
</evidence>
<dbReference type="PANTHER" id="PTHR33734:SF22">
    <property type="entry name" value="MEMBRANE-BOUND LYTIC MUREIN TRANSGLYCOSYLASE D"/>
    <property type="match status" value="1"/>
</dbReference>
<dbReference type="AlphaFoldDB" id="A0A1L6TBJ4"/>
<proteinExistence type="inferred from homology"/>
<dbReference type="InterPro" id="IPR018392">
    <property type="entry name" value="LysM"/>
</dbReference>
<dbReference type="RefSeq" id="WP_017377146.1">
    <property type="nucleotide sequence ID" value="NZ_CP012508.1"/>
</dbReference>
<dbReference type="Gene3D" id="3.10.350.10">
    <property type="entry name" value="LysM domain"/>
    <property type="match status" value="5"/>
</dbReference>
<dbReference type="Gene3D" id="1.10.530.10">
    <property type="match status" value="1"/>
</dbReference>
<keyword evidence="2" id="KW-0326">Glycosidase</keyword>
<protein>
    <submittedName>
        <fullName evidence="2">Spore coat assembly protein SafA</fullName>
        <ecNumber evidence="2">3.2.1.-</ecNumber>
    </submittedName>
</protein>
<dbReference type="SUPFAM" id="SSF53955">
    <property type="entry name" value="Lysozyme-like"/>
    <property type="match status" value="1"/>
</dbReference>
<dbReference type="CDD" id="cd16894">
    <property type="entry name" value="MltD-like"/>
    <property type="match status" value="1"/>
</dbReference>
<dbReference type="OrthoDB" id="9815002at2"/>